<proteinExistence type="predicted"/>
<keyword evidence="2" id="KW-0732">Signal</keyword>
<dbReference type="SUPFAM" id="SSF48452">
    <property type="entry name" value="TPR-like"/>
    <property type="match status" value="1"/>
</dbReference>
<feature type="domain" description="SH3b" evidence="3">
    <location>
        <begin position="183"/>
        <end position="245"/>
    </location>
</feature>
<gene>
    <name evidence="4" type="ORF">GCM10011340_02020</name>
</gene>
<keyword evidence="1" id="KW-0812">Transmembrane</keyword>
<evidence type="ECO:0000259" key="3">
    <source>
        <dbReference type="PROSITE" id="PS51781"/>
    </source>
</evidence>
<keyword evidence="1" id="KW-0472">Membrane</keyword>
<dbReference type="RefSeq" id="WP_189628326.1">
    <property type="nucleotide sequence ID" value="NZ_BNAG01000001.1"/>
</dbReference>
<dbReference type="Pfam" id="PF08239">
    <property type="entry name" value="SH3_3"/>
    <property type="match status" value="1"/>
</dbReference>
<evidence type="ECO:0000313" key="5">
    <source>
        <dbReference type="Proteomes" id="UP000658258"/>
    </source>
</evidence>
<dbReference type="InterPro" id="IPR011990">
    <property type="entry name" value="TPR-like_helical_dom_sf"/>
</dbReference>
<dbReference type="InterPro" id="IPR003646">
    <property type="entry name" value="SH3-like_bac-type"/>
</dbReference>
<feature type="transmembrane region" description="Helical" evidence="1">
    <location>
        <begin position="131"/>
        <end position="149"/>
    </location>
</feature>
<reference evidence="5" key="1">
    <citation type="journal article" date="2019" name="Int. J. Syst. Evol. Microbiol.">
        <title>The Global Catalogue of Microorganisms (GCM) 10K type strain sequencing project: providing services to taxonomists for standard genome sequencing and annotation.</title>
        <authorList>
            <consortium name="The Broad Institute Genomics Platform"/>
            <consortium name="The Broad Institute Genome Sequencing Center for Infectious Disease"/>
            <person name="Wu L."/>
            <person name="Ma J."/>
        </authorList>
    </citation>
    <scope>NUCLEOTIDE SEQUENCE [LARGE SCALE GENOMIC DNA]</scope>
    <source>
        <strain evidence="5">CGMCC 1.15111</strain>
    </source>
</reference>
<protein>
    <recommendedName>
        <fullName evidence="3">SH3b domain-containing protein</fullName>
    </recommendedName>
</protein>
<dbReference type="Gene3D" id="2.30.30.40">
    <property type="entry name" value="SH3 Domains"/>
    <property type="match status" value="1"/>
</dbReference>
<accession>A0ABQ3I3S3</accession>
<dbReference type="EMBL" id="BNAG01000001">
    <property type="protein sequence ID" value="GHE51451.1"/>
    <property type="molecule type" value="Genomic_DNA"/>
</dbReference>
<evidence type="ECO:0000256" key="2">
    <source>
        <dbReference type="SAM" id="SignalP"/>
    </source>
</evidence>
<feature type="transmembrane region" description="Helical" evidence="1">
    <location>
        <begin position="161"/>
        <end position="177"/>
    </location>
</feature>
<comment type="caution">
    <text evidence="4">The sequence shown here is derived from an EMBL/GenBank/DDBJ whole genome shotgun (WGS) entry which is preliminary data.</text>
</comment>
<evidence type="ECO:0000313" key="4">
    <source>
        <dbReference type="EMBL" id="GHE51451.1"/>
    </source>
</evidence>
<dbReference type="PROSITE" id="PS51781">
    <property type="entry name" value="SH3B"/>
    <property type="match status" value="1"/>
</dbReference>
<dbReference type="Proteomes" id="UP000658258">
    <property type="component" value="Unassembled WGS sequence"/>
</dbReference>
<feature type="signal peptide" evidence="2">
    <location>
        <begin position="1"/>
        <end position="25"/>
    </location>
</feature>
<keyword evidence="5" id="KW-1185">Reference proteome</keyword>
<evidence type="ECO:0000256" key="1">
    <source>
        <dbReference type="SAM" id="Phobius"/>
    </source>
</evidence>
<dbReference type="SMART" id="SM00287">
    <property type="entry name" value="SH3b"/>
    <property type="match status" value="1"/>
</dbReference>
<name>A0ABQ3I3S3_9BACT</name>
<sequence>MQKRGFNFLNLIFLALFLAPQLSNSQDFKKELEKADSLFSVRKYTQSLSIYEKIYQEQNEASPAMLLKMAYSNEAMGNIAKALLYLHDYLRITGDEEVLDKMKQLASVNGLEGYNMSQFEKAKKAVEDYKLEVLGVLFALAVLIVAMIYRKIQKHGAKSPSLAASLLIVLALIFYVVNLNQAKTRGLVMQNKAYLMTGPSAAAELVEIIDQGHKVEIIGKKDIWYEIKWRGQRAYIRENNLKKLL</sequence>
<keyword evidence="1" id="KW-1133">Transmembrane helix</keyword>
<organism evidence="4 5">
    <name type="scientific">Roseivirga thermotolerans</name>
    <dbReference type="NCBI Taxonomy" id="1758176"/>
    <lineage>
        <taxon>Bacteria</taxon>
        <taxon>Pseudomonadati</taxon>
        <taxon>Bacteroidota</taxon>
        <taxon>Cytophagia</taxon>
        <taxon>Cytophagales</taxon>
        <taxon>Roseivirgaceae</taxon>
        <taxon>Roseivirga</taxon>
    </lineage>
</organism>
<feature type="chain" id="PRO_5046772428" description="SH3b domain-containing protein" evidence="2">
    <location>
        <begin position="26"/>
        <end position="245"/>
    </location>
</feature>